<feature type="transmembrane region" description="Helical" evidence="6">
    <location>
        <begin position="34"/>
        <end position="54"/>
    </location>
</feature>
<evidence type="ECO:0000256" key="6">
    <source>
        <dbReference type="SAM" id="Phobius"/>
    </source>
</evidence>
<protein>
    <submittedName>
        <fullName evidence="8">ABC transporter permease</fullName>
    </submittedName>
</protein>
<keyword evidence="5 6" id="KW-0472">Membrane</keyword>
<sequence length="851" mass="89266">MTGQSLSQSRTPASSLRLAWRFALRELRSGVKGFRIFLACLALGVAVIAAIGSIRASIEAGLTQEGASLLGGDAELTFTYRFANDEERAWMATHSEAVSQIVEFRSMATLGDERALTQVKAVDNAYPLTGSLTLQPDIPLAQALAGNGTLPGVAMMPVLADRLGLKPGDTVRFGTRDFVLMATIKTEPDAAASGFALGPRTLVARPALEGSGLLAPGSLYSTKYRLALAPDTDLDALQAEARAQFEDNGMRWRDARNGAPGIATFVDRLGGFLVLVGLSGLAVGGVGVSAAVRAYLATKTETIATLRTLGAERQVIFLTYFLQIGALTLLGVSIGLLLGGLGPILLGPMIAAQLPFPAVFAVYPATLVEAALYGFLTAFIFALWPLARAERIRAASLFRGALGEVSRMPALRYILATALALVLLVGSAAWFSGAAKLTLWTAGGLMGALLVLLIAALGLGWLARRGSHITRGRPALRWALAAIGTARDGAVPAVLALGLGLTVLAAIGQIDGNMRRAIAGNLPDVAPSYFFVDIQRDQMPAFLHRVEGDPAVSKVESAPMLRAVITKINGTPAQEVAGDHWVVRGDRGVTYAAAQPKGTEVVAGSWWPEDYTGPPQVSFAAEEAEELGLDLGDTITLNVLGRDIQAEITSFRNVDFSTAGMGFVLTLNEAALAGAPHSFIATVYAETSAEAQILRDLAQEMPNITAIRVRDAIDRVSDILRQLAAATSYGAAATLITGFLVLLGTAAAGEPARRYEAALLKTLGASRRKILLSFALRSIILGAGAGGVALLAGVAGAWAVNIYVFETAYVVIWPNALAVVSGGIATTLLAGLIFAWRPLAARPARILRARE</sequence>
<dbReference type="Proteomes" id="UP001441944">
    <property type="component" value="Unassembled WGS sequence"/>
</dbReference>
<comment type="caution">
    <text evidence="8">The sequence shown here is derived from an EMBL/GenBank/DDBJ whole genome shotgun (WGS) entry which is preliminary data.</text>
</comment>
<evidence type="ECO:0000256" key="1">
    <source>
        <dbReference type="ARBA" id="ARBA00004651"/>
    </source>
</evidence>
<dbReference type="RefSeq" id="WP_353400837.1">
    <property type="nucleotide sequence ID" value="NZ_BAABWU010000010.1"/>
</dbReference>
<feature type="transmembrane region" description="Helical" evidence="6">
    <location>
        <begin position="475"/>
        <end position="508"/>
    </location>
</feature>
<reference evidence="8 9" key="1">
    <citation type="submission" date="2024-04" db="EMBL/GenBank/DDBJ databases">
        <title>Draft genome sequence of Pseudophaeobacter arcticus NBRC 116598.</title>
        <authorList>
            <person name="Miyakawa T."/>
            <person name="Kusuya Y."/>
            <person name="Miura T."/>
        </authorList>
    </citation>
    <scope>NUCLEOTIDE SEQUENCE [LARGE SCALE GENOMIC DNA]</scope>
    <source>
        <strain evidence="8 9">SU-CL00105</strain>
    </source>
</reference>
<feature type="transmembrane region" description="Helical" evidence="6">
    <location>
        <begin position="812"/>
        <end position="836"/>
    </location>
</feature>
<keyword evidence="3 6" id="KW-0812">Transmembrane</keyword>
<dbReference type="PANTHER" id="PTHR30287">
    <property type="entry name" value="MEMBRANE COMPONENT OF PREDICTED ABC SUPERFAMILY METABOLITE UPTAKE TRANSPORTER"/>
    <property type="match status" value="1"/>
</dbReference>
<evidence type="ECO:0000313" key="9">
    <source>
        <dbReference type="Proteomes" id="UP001441944"/>
    </source>
</evidence>
<dbReference type="InterPro" id="IPR003838">
    <property type="entry name" value="ABC3_permease_C"/>
</dbReference>
<evidence type="ECO:0000256" key="5">
    <source>
        <dbReference type="ARBA" id="ARBA00023136"/>
    </source>
</evidence>
<feature type="transmembrane region" description="Helical" evidence="6">
    <location>
        <begin position="410"/>
        <end position="431"/>
    </location>
</feature>
<dbReference type="EMBL" id="BAABWU010000010">
    <property type="protein sequence ID" value="GAA6197249.1"/>
    <property type="molecule type" value="Genomic_DNA"/>
</dbReference>
<accession>A0ABQ0AN45</accession>
<keyword evidence="9" id="KW-1185">Reference proteome</keyword>
<feature type="transmembrane region" description="Helical" evidence="6">
    <location>
        <begin position="770"/>
        <end position="800"/>
    </location>
</feature>
<organism evidence="8 9">
    <name type="scientific">Pseudophaeobacter arcticus</name>
    <dbReference type="NCBI Taxonomy" id="385492"/>
    <lineage>
        <taxon>Bacteria</taxon>
        <taxon>Pseudomonadati</taxon>
        <taxon>Pseudomonadota</taxon>
        <taxon>Alphaproteobacteria</taxon>
        <taxon>Rhodobacterales</taxon>
        <taxon>Paracoccaceae</taxon>
        <taxon>Pseudophaeobacter</taxon>
    </lineage>
</organism>
<feature type="transmembrane region" description="Helical" evidence="6">
    <location>
        <begin position="370"/>
        <end position="389"/>
    </location>
</feature>
<dbReference type="Pfam" id="PF02687">
    <property type="entry name" value="FtsX"/>
    <property type="match status" value="2"/>
</dbReference>
<feature type="transmembrane region" description="Helical" evidence="6">
    <location>
        <begin position="272"/>
        <end position="296"/>
    </location>
</feature>
<feature type="transmembrane region" description="Helical" evidence="6">
    <location>
        <begin position="316"/>
        <end position="338"/>
    </location>
</feature>
<feature type="domain" description="ABC3 transporter permease C-terminal" evidence="7">
    <location>
        <begin position="732"/>
        <end position="838"/>
    </location>
</feature>
<keyword evidence="2" id="KW-1003">Cell membrane</keyword>
<evidence type="ECO:0000256" key="3">
    <source>
        <dbReference type="ARBA" id="ARBA00022692"/>
    </source>
</evidence>
<dbReference type="InterPro" id="IPR038766">
    <property type="entry name" value="Membrane_comp_ABC_pdt"/>
</dbReference>
<evidence type="ECO:0000256" key="4">
    <source>
        <dbReference type="ARBA" id="ARBA00022989"/>
    </source>
</evidence>
<dbReference type="PANTHER" id="PTHR30287:SF1">
    <property type="entry name" value="INNER MEMBRANE PROTEIN"/>
    <property type="match status" value="1"/>
</dbReference>
<keyword evidence="4 6" id="KW-1133">Transmembrane helix</keyword>
<comment type="subcellular location">
    <subcellularLocation>
        <location evidence="1">Cell membrane</location>
        <topology evidence="1">Multi-pass membrane protein</topology>
    </subcellularLocation>
</comment>
<evidence type="ECO:0000259" key="7">
    <source>
        <dbReference type="Pfam" id="PF02687"/>
    </source>
</evidence>
<feature type="domain" description="ABC3 transporter permease C-terminal" evidence="7">
    <location>
        <begin position="276"/>
        <end position="389"/>
    </location>
</feature>
<name>A0ABQ0AN45_9RHOB</name>
<feature type="transmembrane region" description="Helical" evidence="6">
    <location>
        <begin position="437"/>
        <end position="463"/>
    </location>
</feature>
<proteinExistence type="predicted"/>
<gene>
    <name evidence="8" type="ORF">NBRC116598_26930</name>
</gene>
<evidence type="ECO:0000256" key="2">
    <source>
        <dbReference type="ARBA" id="ARBA00022475"/>
    </source>
</evidence>
<evidence type="ECO:0000313" key="8">
    <source>
        <dbReference type="EMBL" id="GAA6197249.1"/>
    </source>
</evidence>
<feature type="transmembrane region" description="Helical" evidence="6">
    <location>
        <begin position="729"/>
        <end position="749"/>
    </location>
</feature>